<keyword evidence="1" id="KW-1133">Transmembrane helix</keyword>
<name>A0A2K8L7D0_MARES</name>
<dbReference type="Proteomes" id="UP000231701">
    <property type="component" value="Chromosome"/>
</dbReference>
<evidence type="ECO:0000313" key="3">
    <source>
        <dbReference type="Proteomes" id="UP000231701"/>
    </source>
</evidence>
<dbReference type="AlphaFoldDB" id="A0A2K8L7D0"/>
<keyword evidence="1" id="KW-0812">Transmembrane</keyword>
<dbReference type="PANTHER" id="PTHR39594:SF1">
    <property type="entry name" value="PROTEIN YCHQ"/>
    <property type="match status" value="1"/>
</dbReference>
<evidence type="ECO:0000313" key="2">
    <source>
        <dbReference type="EMBL" id="ATX80176.1"/>
    </source>
</evidence>
<sequence length="130" mass="14545">MISILFPVHAGCALISVSLFIWRGAMMWIGRPLKNSFLRRTLPDSVDTVFLTSGILMAFVLEISPLDSHWLAAKIGGLLAYIVLGAVALKYGRRKWLKRTCFIAALCVFAYVATVARTMQVLPWQNLFNI</sequence>
<dbReference type="EMBL" id="CP018799">
    <property type="protein sequence ID" value="ATX80176.1"/>
    <property type="molecule type" value="Genomic_DNA"/>
</dbReference>
<evidence type="ECO:0000256" key="1">
    <source>
        <dbReference type="SAM" id="Phobius"/>
    </source>
</evidence>
<dbReference type="InterPro" id="IPR007360">
    <property type="entry name" value="SirB"/>
</dbReference>
<dbReference type="KEGG" id="maes:Ga0123461_1763"/>
<feature type="transmembrane region" description="Helical" evidence="1">
    <location>
        <begin position="70"/>
        <end position="89"/>
    </location>
</feature>
<proteinExistence type="predicted"/>
<dbReference type="GO" id="GO:0005886">
    <property type="term" value="C:plasma membrane"/>
    <property type="evidence" value="ECO:0007669"/>
    <property type="project" value="TreeGrafter"/>
</dbReference>
<gene>
    <name evidence="2" type="ORF">Ga0123461_1763</name>
</gene>
<dbReference type="RefSeq" id="WP_100277980.1">
    <property type="nucleotide sequence ID" value="NZ_CP018799.1"/>
</dbReference>
<protein>
    <submittedName>
        <fullName evidence="2">Putative membrane protein SirB2</fullName>
    </submittedName>
</protein>
<organism evidence="2 3">
    <name type="scientific">Mariprofundus aestuarium</name>
    <dbReference type="NCBI Taxonomy" id="1921086"/>
    <lineage>
        <taxon>Bacteria</taxon>
        <taxon>Pseudomonadati</taxon>
        <taxon>Pseudomonadota</taxon>
        <taxon>Candidatius Mariprofundia</taxon>
        <taxon>Mariprofundales</taxon>
        <taxon>Mariprofundaceae</taxon>
        <taxon>Mariprofundus</taxon>
    </lineage>
</organism>
<dbReference type="Pfam" id="PF04247">
    <property type="entry name" value="SirB"/>
    <property type="match status" value="1"/>
</dbReference>
<keyword evidence="1" id="KW-0472">Membrane</keyword>
<dbReference type="OrthoDB" id="5295586at2"/>
<dbReference type="PIRSF" id="PIRSF005610">
    <property type="entry name" value="SirB"/>
    <property type="match status" value="1"/>
</dbReference>
<accession>A0A2K8L7D0</accession>
<reference evidence="2 3" key="1">
    <citation type="submission" date="2016-12" db="EMBL/GenBank/DDBJ databases">
        <title>Isolation and genomic insights into novel planktonic Zetaproteobacteria from stratified waters of the Chesapeake Bay.</title>
        <authorList>
            <person name="McAllister S.M."/>
            <person name="Kato S."/>
            <person name="Chan C.S."/>
            <person name="Chiu B.K."/>
            <person name="Field E.K."/>
        </authorList>
    </citation>
    <scope>NUCLEOTIDE SEQUENCE [LARGE SCALE GENOMIC DNA]</scope>
    <source>
        <strain evidence="2 3">CP-5</strain>
    </source>
</reference>
<keyword evidence="3" id="KW-1185">Reference proteome</keyword>
<dbReference type="PANTHER" id="PTHR39594">
    <property type="entry name" value="PROTEIN YCHQ"/>
    <property type="match status" value="1"/>
</dbReference>
<feature type="transmembrane region" description="Helical" evidence="1">
    <location>
        <begin position="101"/>
        <end position="119"/>
    </location>
</feature>
<feature type="transmembrane region" description="Helical" evidence="1">
    <location>
        <begin position="6"/>
        <end position="25"/>
    </location>
</feature>